<reference evidence="2" key="1">
    <citation type="submission" date="2016-09" db="EMBL/GenBank/DDBJ databases">
        <title>Identification of putative odorant binding protein genes from the Anoplophora nobilis via an antennal transcriptome analysis.</title>
        <authorList>
            <person name="Li G.-W."/>
            <person name="Chen X.-L."/>
            <person name="Shang T.-C."/>
        </authorList>
    </citation>
    <scope>NUCLEOTIDE SEQUENCE</scope>
</reference>
<dbReference type="GO" id="GO:0005549">
    <property type="term" value="F:odorant binding"/>
    <property type="evidence" value="ECO:0007669"/>
    <property type="project" value="InterPro"/>
</dbReference>
<evidence type="ECO:0000313" key="2">
    <source>
        <dbReference type="EMBL" id="ARH65466.1"/>
    </source>
</evidence>
<evidence type="ECO:0000256" key="1">
    <source>
        <dbReference type="SAM" id="SignalP"/>
    </source>
</evidence>
<dbReference type="SUPFAM" id="SSF47565">
    <property type="entry name" value="Insect pheromone/odorant-binding proteins"/>
    <property type="match status" value="1"/>
</dbReference>
<protein>
    <submittedName>
        <fullName evidence="2">Odorant binding protein 11</fullName>
    </submittedName>
</protein>
<dbReference type="InterPro" id="IPR036728">
    <property type="entry name" value="PBP_GOBP_sf"/>
</dbReference>
<dbReference type="Pfam" id="PF01395">
    <property type="entry name" value="PBP_GOBP"/>
    <property type="match status" value="1"/>
</dbReference>
<dbReference type="InterPro" id="IPR006170">
    <property type="entry name" value="PBP/GOBP"/>
</dbReference>
<dbReference type="SMART" id="SM00708">
    <property type="entry name" value="PhBP"/>
    <property type="match status" value="1"/>
</dbReference>
<feature type="chain" id="PRO_5013117204" evidence="1">
    <location>
        <begin position="19"/>
        <end position="129"/>
    </location>
</feature>
<sequence>MKTVFVISMVVIMAISHAEMDKEHQECLDETELTEAEVSEFLLGDDAENDAKATKFLMCIFKKKEAVNDEGHFDVTKAQEVVKHYMTEVVGSEDQQALDCVQEKDTTEQTVLALGKCVEKRKVELSSSK</sequence>
<name>A0A1W5XGJ6_ANOGL</name>
<feature type="signal peptide" evidence="1">
    <location>
        <begin position="1"/>
        <end position="18"/>
    </location>
</feature>
<organism evidence="2">
    <name type="scientific">Anoplophora glabripennis</name>
    <name type="common">Asian longhorn beetle</name>
    <name type="synonym">Anoplophora nobilis</name>
    <dbReference type="NCBI Taxonomy" id="217634"/>
    <lineage>
        <taxon>Eukaryota</taxon>
        <taxon>Metazoa</taxon>
        <taxon>Ecdysozoa</taxon>
        <taxon>Arthropoda</taxon>
        <taxon>Hexapoda</taxon>
        <taxon>Insecta</taxon>
        <taxon>Pterygota</taxon>
        <taxon>Neoptera</taxon>
        <taxon>Endopterygota</taxon>
        <taxon>Coleoptera</taxon>
        <taxon>Polyphaga</taxon>
        <taxon>Cucujiformia</taxon>
        <taxon>Chrysomeloidea</taxon>
        <taxon>Cerambycidae</taxon>
        <taxon>Lamiinae</taxon>
        <taxon>Lamiini</taxon>
        <taxon>Anoplophora</taxon>
    </lineage>
</organism>
<dbReference type="CDD" id="cd23992">
    <property type="entry name" value="PBP_GOBP"/>
    <property type="match status" value="1"/>
</dbReference>
<dbReference type="AlphaFoldDB" id="A0A1W5XGJ6"/>
<proteinExistence type="evidence at transcript level"/>
<keyword evidence="1" id="KW-0732">Signal</keyword>
<dbReference type="Gene3D" id="1.10.238.20">
    <property type="entry name" value="Pheromone/general odorant binding protein domain"/>
    <property type="match status" value="1"/>
</dbReference>
<accession>A0A1W5XGJ6</accession>
<dbReference type="EMBL" id="KX890108">
    <property type="protein sequence ID" value="ARH65466.1"/>
    <property type="molecule type" value="mRNA"/>
</dbReference>